<keyword evidence="3" id="KW-1185">Reference proteome</keyword>
<dbReference type="AlphaFoldDB" id="A0A938Y030"/>
<dbReference type="EMBL" id="JAFBEB010000001">
    <property type="protein sequence ID" value="MBM7588670.1"/>
    <property type="molecule type" value="Genomic_DNA"/>
</dbReference>
<dbReference type="RefSeq" id="WP_204516405.1">
    <property type="nucleotide sequence ID" value="NZ_BAABIN010000009.1"/>
</dbReference>
<dbReference type="Proteomes" id="UP000717624">
    <property type="component" value="Unassembled WGS sequence"/>
</dbReference>
<dbReference type="PROSITE" id="PS51257">
    <property type="entry name" value="PROKAR_LIPOPROTEIN"/>
    <property type="match status" value="1"/>
</dbReference>
<sequence length="305" mass="34452">MKRLQKSEFILTYMIIISFACFIGGFFLGAGYMKAKADAQTAAQQAQAKALAEREKLLKEQKLYKDQDFTRFYYGIYAPAAELKQRHFETLDKLDGKPRNEQEKLLAELSELAEDNLKDLQKEVILNSSPLLVQAKADYTQSLSTYLDGIEHVLSAQTNTAYTAEQISSQLQPFQQNWLNADAELYQAVATWDSAYASKRPLPNVNPLQATLTQWKSAPFHFKVFVVAENMAAHKKLYSFTPLDLTARLDAIMQSEQNPVLALKNVSSAVELLTATNAVRAGDYQKLRAKLYQSLQTPEMPLYTE</sequence>
<evidence type="ECO:0000313" key="3">
    <source>
        <dbReference type="Proteomes" id="UP000717624"/>
    </source>
</evidence>
<proteinExistence type="predicted"/>
<comment type="caution">
    <text evidence="2">The sequence shown here is derived from an EMBL/GenBank/DDBJ whole genome shotgun (WGS) entry which is preliminary data.</text>
</comment>
<feature type="transmembrane region" description="Helical" evidence="1">
    <location>
        <begin position="12"/>
        <end position="33"/>
    </location>
</feature>
<evidence type="ECO:0000256" key="1">
    <source>
        <dbReference type="SAM" id="Phobius"/>
    </source>
</evidence>
<keyword evidence="1" id="KW-1133">Transmembrane helix</keyword>
<gene>
    <name evidence="2" type="ORF">JOD01_000256</name>
</gene>
<protein>
    <submittedName>
        <fullName evidence="2">Uncharacterized protein</fullName>
    </submittedName>
</protein>
<name>A0A938Y030_9BACL</name>
<accession>A0A938Y030</accession>
<evidence type="ECO:0000313" key="2">
    <source>
        <dbReference type="EMBL" id="MBM7588670.1"/>
    </source>
</evidence>
<keyword evidence="1" id="KW-0812">Transmembrane</keyword>
<reference evidence="2" key="1">
    <citation type="submission" date="2021-01" db="EMBL/GenBank/DDBJ databases">
        <title>Genomic Encyclopedia of Type Strains, Phase IV (KMG-IV): sequencing the most valuable type-strain genomes for metagenomic binning, comparative biology and taxonomic classification.</title>
        <authorList>
            <person name="Goeker M."/>
        </authorList>
    </citation>
    <scope>NUCLEOTIDE SEQUENCE</scope>
    <source>
        <strain evidence="2">DSM 25523</strain>
    </source>
</reference>
<organism evidence="2 3">
    <name type="scientific">Brevibacillus fulvus</name>
    <dbReference type="NCBI Taxonomy" id="1125967"/>
    <lineage>
        <taxon>Bacteria</taxon>
        <taxon>Bacillati</taxon>
        <taxon>Bacillota</taxon>
        <taxon>Bacilli</taxon>
        <taxon>Bacillales</taxon>
        <taxon>Paenibacillaceae</taxon>
        <taxon>Brevibacillus</taxon>
    </lineage>
</organism>
<keyword evidence="1" id="KW-0472">Membrane</keyword>